<dbReference type="CDD" id="cd00761">
    <property type="entry name" value="Glyco_tranf_GTA_type"/>
    <property type="match status" value="1"/>
</dbReference>
<dbReference type="InterPro" id="IPR029044">
    <property type="entry name" value="Nucleotide-diphossugar_trans"/>
</dbReference>
<comment type="caution">
    <text evidence="2">The sequence shown here is derived from an EMBL/GenBank/DDBJ whole genome shotgun (WGS) entry which is preliminary data.</text>
</comment>
<dbReference type="PANTHER" id="PTHR22916:SF3">
    <property type="entry name" value="UDP-GLCNAC:BETAGAL BETA-1,3-N-ACETYLGLUCOSAMINYLTRANSFERASE-LIKE PROTEIN 1"/>
    <property type="match status" value="1"/>
</dbReference>
<dbReference type="EMBL" id="JAPRBD010000027">
    <property type="protein sequence ID" value="MCZ0690926.1"/>
    <property type="molecule type" value="Genomic_DNA"/>
</dbReference>
<accession>A0AAJ1LL50</accession>
<feature type="domain" description="Glycosyltransferase 2-like" evidence="1">
    <location>
        <begin position="6"/>
        <end position="112"/>
    </location>
</feature>
<dbReference type="Gene3D" id="3.90.550.10">
    <property type="entry name" value="Spore Coat Polysaccharide Biosynthesis Protein SpsA, Chain A"/>
    <property type="match status" value="1"/>
</dbReference>
<proteinExistence type="predicted"/>
<dbReference type="RefSeq" id="WP_268806763.1">
    <property type="nucleotide sequence ID" value="NZ_JAPRBD010000027.1"/>
</dbReference>
<organism evidence="2 3">
    <name type="scientific">Mediterraneibacter gnavus</name>
    <name type="common">Ruminococcus gnavus</name>
    <dbReference type="NCBI Taxonomy" id="33038"/>
    <lineage>
        <taxon>Bacteria</taxon>
        <taxon>Bacillati</taxon>
        <taxon>Bacillota</taxon>
        <taxon>Clostridia</taxon>
        <taxon>Lachnospirales</taxon>
        <taxon>Lachnospiraceae</taxon>
        <taxon>Mediterraneibacter</taxon>
    </lineage>
</organism>
<dbReference type="InterPro" id="IPR001173">
    <property type="entry name" value="Glyco_trans_2-like"/>
</dbReference>
<dbReference type="AlphaFoldDB" id="A0AAJ1LL50"/>
<dbReference type="Proteomes" id="UP001076974">
    <property type="component" value="Unassembled WGS sequence"/>
</dbReference>
<dbReference type="Pfam" id="PF00535">
    <property type="entry name" value="Glycos_transf_2"/>
    <property type="match status" value="1"/>
</dbReference>
<dbReference type="PANTHER" id="PTHR22916">
    <property type="entry name" value="GLYCOSYLTRANSFERASE"/>
    <property type="match status" value="1"/>
</dbReference>
<gene>
    <name evidence="2" type="ORF">OZZ16_13700</name>
</gene>
<sequence length="115" mass="13466">MNELVSIIMPSYNTAKFISKTIESVLEQTYKNWELLIVDDCSTDNTDEIVSKYDDDRIIYLKNKKNSGAAVSRNKALKNAKGKWIAFLDSDDLWYPTKLEEQIKYMKKNKYSFSY</sequence>
<evidence type="ECO:0000313" key="3">
    <source>
        <dbReference type="Proteomes" id="UP001076974"/>
    </source>
</evidence>
<feature type="non-terminal residue" evidence="2">
    <location>
        <position position="115"/>
    </location>
</feature>
<dbReference type="GO" id="GO:0016758">
    <property type="term" value="F:hexosyltransferase activity"/>
    <property type="evidence" value="ECO:0007669"/>
    <property type="project" value="UniProtKB-ARBA"/>
</dbReference>
<protein>
    <submittedName>
        <fullName evidence="2">Glycosyltransferase family 2 protein</fullName>
    </submittedName>
</protein>
<name>A0AAJ1LL50_MEDGN</name>
<evidence type="ECO:0000313" key="2">
    <source>
        <dbReference type="EMBL" id="MCZ0690926.1"/>
    </source>
</evidence>
<dbReference type="SUPFAM" id="SSF53448">
    <property type="entry name" value="Nucleotide-diphospho-sugar transferases"/>
    <property type="match status" value="1"/>
</dbReference>
<evidence type="ECO:0000259" key="1">
    <source>
        <dbReference type="Pfam" id="PF00535"/>
    </source>
</evidence>
<reference evidence="2" key="1">
    <citation type="submission" date="2022-11" db="EMBL/GenBank/DDBJ databases">
        <title>Temperate bacteriophages infecting mucin-degrading bacterium Ruminococcus gnavus from the human gut.</title>
        <authorList>
            <person name="Buttimer C."/>
        </authorList>
    </citation>
    <scope>NUCLEOTIDE SEQUENCE</scope>
    <source>
        <strain evidence="2">CCUG 52279</strain>
    </source>
</reference>